<protein>
    <submittedName>
        <fullName evidence="1">Uncharacterized protein</fullName>
    </submittedName>
</protein>
<accession>A0A8T1P474</accession>
<organism evidence="1 2">
    <name type="scientific">Carya illinoinensis</name>
    <name type="common">Pecan</name>
    <dbReference type="NCBI Taxonomy" id="32201"/>
    <lineage>
        <taxon>Eukaryota</taxon>
        <taxon>Viridiplantae</taxon>
        <taxon>Streptophyta</taxon>
        <taxon>Embryophyta</taxon>
        <taxon>Tracheophyta</taxon>
        <taxon>Spermatophyta</taxon>
        <taxon>Magnoliopsida</taxon>
        <taxon>eudicotyledons</taxon>
        <taxon>Gunneridae</taxon>
        <taxon>Pentapetalae</taxon>
        <taxon>rosids</taxon>
        <taxon>fabids</taxon>
        <taxon>Fagales</taxon>
        <taxon>Juglandaceae</taxon>
        <taxon>Carya</taxon>
    </lineage>
</organism>
<dbReference type="Proteomes" id="UP000811609">
    <property type="component" value="Chromosome 11"/>
</dbReference>
<name>A0A8T1P474_CARIL</name>
<comment type="caution">
    <text evidence="1">The sequence shown here is derived from an EMBL/GenBank/DDBJ whole genome shotgun (WGS) entry which is preliminary data.</text>
</comment>
<reference evidence="1" key="1">
    <citation type="submission" date="2020-12" db="EMBL/GenBank/DDBJ databases">
        <title>WGS assembly of Carya illinoinensis cv. Pawnee.</title>
        <authorList>
            <person name="Platts A."/>
            <person name="Shu S."/>
            <person name="Wright S."/>
            <person name="Barry K."/>
            <person name="Edger P."/>
            <person name="Pires J.C."/>
            <person name="Schmutz J."/>
        </authorList>
    </citation>
    <scope>NUCLEOTIDE SEQUENCE</scope>
    <source>
        <tissue evidence="1">Leaf</tissue>
    </source>
</reference>
<gene>
    <name evidence="1" type="ORF">CIPAW_11G121400</name>
</gene>
<keyword evidence="2" id="KW-1185">Reference proteome</keyword>
<evidence type="ECO:0000313" key="2">
    <source>
        <dbReference type="Proteomes" id="UP000811609"/>
    </source>
</evidence>
<dbReference type="AlphaFoldDB" id="A0A8T1P474"/>
<sequence length="70" mass="8173">MRRCLLKFRGIWFSIPCLSLVFWNVKRKKVYSISSMWNLQMKFQGALNKACKRFKSSQGLQSGGSTFPYS</sequence>
<proteinExistence type="predicted"/>
<dbReference type="EMBL" id="CM031819">
    <property type="protein sequence ID" value="KAG6636594.1"/>
    <property type="molecule type" value="Genomic_DNA"/>
</dbReference>
<evidence type="ECO:0000313" key="1">
    <source>
        <dbReference type="EMBL" id="KAG6636594.1"/>
    </source>
</evidence>